<evidence type="ECO:0000256" key="4">
    <source>
        <dbReference type="ARBA" id="ARBA00022917"/>
    </source>
</evidence>
<organism evidence="10 11">
    <name type="scientific">Candidatus Ornithomonoglobus intestinigallinarum</name>
    <dbReference type="NCBI Taxonomy" id="2840894"/>
    <lineage>
        <taxon>Bacteria</taxon>
        <taxon>Bacillati</taxon>
        <taxon>Bacillota</taxon>
        <taxon>Clostridia</taxon>
        <taxon>Candidatus Ornithomonoglobus</taxon>
    </lineage>
</organism>
<dbReference type="Gene3D" id="3.30.479.20">
    <property type="entry name" value="Elongation factor Ts, dimerisation domain"/>
    <property type="match status" value="2"/>
</dbReference>
<sequence length="304" mass="33091">MAFTAKDVKTLREMTGCGMMDCKKALTETDGDMDKAVEFLREKGLATAAKKAGRIAAEGMVSAYIDGNIGVLVEVNSETDFVAKNSEFREFVLDVAKTVAKENPADVEALKACTCGDTTVGELLTAKIAKIGENMNIRRFARIDTTGIVVDYIHAGGKIGVIVEADAPDTAEVRECLKNVAMQIAALNPKYLSSDDVPEDYKEHEKEILMAQAKNDPKNASKPDNIIEKMITGRLAKELKEVCLLEQEYVKAENKETVAKYVDQVAKAAGANVTLKSFARFETGEGLEKKEDDFAAEVASMMNK</sequence>
<evidence type="ECO:0000313" key="10">
    <source>
        <dbReference type="EMBL" id="HIT85048.1"/>
    </source>
</evidence>
<dbReference type="PROSITE" id="PS01126">
    <property type="entry name" value="EF_TS_1"/>
    <property type="match status" value="1"/>
</dbReference>
<dbReference type="FunFam" id="1.10.286.20:FF:000001">
    <property type="entry name" value="Elongation factor Ts"/>
    <property type="match status" value="1"/>
</dbReference>
<evidence type="ECO:0000313" key="11">
    <source>
        <dbReference type="Proteomes" id="UP000824165"/>
    </source>
</evidence>
<comment type="caution">
    <text evidence="10">The sequence shown here is derived from an EMBL/GenBank/DDBJ whole genome shotgun (WGS) entry which is preliminary data.</text>
</comment>
<protein>
    <recommendedName>
        <fullName evidence="2 6">Elongation factor Ts</fullName>
        <shortName evidence="6">EF-Ts</shortName>
    </recommendedName>
</protein>
<dbReference type="Gene3D" id="1.10.286.20">
    <property type="match status" value="1"/>
</dbReference>
<dbReference type="Pfam" id="PF00889">
    <property type="entry name" value="EF_TS"/>
    <property type="match status" value="1"/>
</dbReference>
<evidence type="ECO:0000256" key="2">
    <source>
        <dbReference type="ARBA" id="ARBA00016956"/>
    </source>
</evidence>
<keyword evidence="3 6" id="KW-0251">Elongation factor</keyword>
<comment type="similarity">
    <text evidence="1 6 7">Belongs to the EF-Ts family.</text>
</comment>
<dbReference type="InterPro" id="IPR014039">
    <property type="entry name" value="Transl_elong_EFTs/EF1B_dimer"/>
</dbReference>
<feature type="region of interest" description="Involved in Mg(2+) ion dislocation from EF-Tu" evidence="6">
    <location>
        <begin position="79"/>
        <end position="82"/>
    </location>
</feature>
<reference evidence="10" key="2">
    <citation type="journal article" date="2021" name="PeerJ">
        <title>Extensive microbial diversity within the chicken gut microbiome revealed by metagenomics and culture.</title>
        <authorList>
            <person name="Gilroy R."/>
            <person name="Ravi A."/>
            <person name="Getino M."/>
            <person name="Pursley I."/>
            <person name="Horton D.L."/>
            <person name="Alikhan N.F."/>
            <person name="Baker D."/>
            <person name="Gharbi K."/>
            <person name="Hall N."/>
            <person name="Watson M."/>
            <person name="Adriaenssens E.M."/>
            <person name="Foster-Nyarko E."/>
            <person name="Jarju S."/>
            <person name="Secka A."/>
            <person name="Antonio M."/>
            <person name="Oren A."/>
            <person name="Chaudhuri R.R."/>
            <person name="La Ragione R."/>
            <person name="Hildebrand F."/>
            <person name="Pallen M.J."/>
        </authorList>
    </citation>
    <scope>NUCLEOTIDE SEQUENCE</scope>
    <source>
        <strain evidence="10">CHK181-108</strain>
    </source>
</reference>
<dbReference type="CDD" id="cd14275">
    <property type="entry name" value="UBA_EF-Ts"/>
    <property type="match status" value="1"/>
</dbReference>
<evidence type="ECO:0000256" key="8">
    <source>
        <dbReference type="RuleBase" id="RU000643"/>
    </source>
</evidence>
<dbReference type="SUPFAM" id="SSF54713">
    <property type="entry name" value="Elongation factor Ts (EF-Ts), dimerisation domain"/>
    <property type="match status" value="2"/>
</dbReference>
<reference evidence="10" key="1">
    <citation type="submission" date="2020-10" db="EMBL/GenBank/DDBJ databases">
        <authorList>
            <person name="Gilroy R."/>
        </authorList>
    </citation>
    <scope>NUCLEOTIDE SEQUENCE</scope>
    <source>
        <strain evidence="10">CHK181-108</strain>
    </source>
</reference>
<name>A0A9D1H2J9_9FIRM</name>
<dbReference type="PANTHER" id="PTHR11741">
    <property type="entry name" value="ELONGATION FACTOR TS"/>
    <property type="match status" value="1"/>
</dbReference>
<evidence type="ECO:0000259" key="9">
    <source>
        <dbReference type="Pfam" id="PF00889"/>
    </source>
</evidence>
<dbReference type="SUPFAM" id="SSF46934">
    <property type="entry name" value="UBA-like"/>
    <property type="match status" value="1"/>
</dbReference>
<dbReference type="InterPro" id="IPR001816">
    <property type="entry name" value="Transl_elong_EFTs/EF1B"/>
</dbReference>
<dbReference type="InterPro" id="IPR036402">
    <property type="entry name" value="EF-Ts_dimer_sf"/>
</dbReference>
<dbReference type="FunFam" id="1.10.8.10:FF:000001">
    <property type="entry name" value="Elongation factor Ts"/>
    <property type="match status" value="1"/>
</dbReference>
<evidence type="ECO:0000256" key="6">
    <source>
        <dbReference type="HAMAP-Rule" id="MF_00050"/>
    </source>
</evidence>
<evidence type="ECO:0000256" key="1">
    <source>
        <dbReference type="ARBA" id="ARBA00005532"/>
    </source>
</evidence>
<accession>A0A9D1H2J9</accession>
<dbReference type="InterPro" id="IPR018101">
    <property type="entry name" value="Transl_elong_Ts_CS"/>
</dbReference>
<dbReference type="GO" id="GO:0005737">
    <property type="term" value="C:cytoplasm"/>
    <property type="evidence" value="ECO:0007669"/>
    <property type="project" value="UniProtKB-SubCell"/>
</dbReference>
<gene>
    <name evidence="6" type="primary">tsf</name>
    <name evidence="10" type="ORF">IAA60_03965</name>
</gene>
<feature type="domain" description="Translation elongation factor EFTs/EF1B dimerisation" evidence="9">
    <location>
        <begin position="70"/>
        <end position="285"/>
    </location>
</feature>
<keyword evidence="4 6" id="KW-0648">Protein biosynthesis</keyword>
<dbReference type="NCBIfam" id="TIGR00116">
    <property type="entry name" value="tsf"/>
    <property type="match status" value="1"/>
</dbReference>
<dbReference type="HAMAP" id="MF_00050">
    <property type="entry name" value="EF_Ts"/>
    <property type="match status" value="1"/>
</dbReference>
<evidence type="ECO:0000256" key="5">
    <source>
        <dbReference type="ARBA" id="ARBA00025453"/>
    </source>
</evidence>
<proteinExistence type="inferred from homology"/>
<dbReference type="PROSITE" id="PS01127">
    <property type="entry name" value="EF_TS_2"/>
    <property type="match status" value="1"/>
</dbReference>
<dbReference type="InterPro" id="IPR009060">
    <property type="entry name" value="UBA-like_sf"/>
</dbReference>
<evidence type="ECO:0000256" key="7">
    <source>
        <dbReference type="RuleBase" id="RU000642"/>
    </source>
</evidence>
<dbReference type="Gene3D" id="1.10.8.10">
    <property type="entry name" value="DNA helicase RuvA subunit, C-terminal domain"/>
    <property type="match status" value="1"/>
</dbReference>
<dbReference type="Proteomes" id="UP000824165">
    <property type="component" value="Unassembled WGS sequence"/>
</dbReference>
<keyword evidence="6" id="KW-0963">Cytoplasm</keyword>
<dbReference type="PANTHER" id="PTHR11741:SF0">
    <property type="entry name" value="ELONGATION FACTOR TS, MITOCHONDRIAL"/>
    <property type="match status" value="1"/>
</dbReference>
<dbReference type="EMBL" id="DVLU01000033">
    <property type="protein sequence ID" value="HIT85048.1"/>
    <property type="molecule type" value="Genomic_DNA"/>
</dbReference>
<evidence type="ECO:0000256" key="3">
    <source>
        <dbReference type="ARBA" id="ARBA00022768"/>
    </source>
</evidence>
<dbReference type="GO" id="GO:0003746">
    <property type="term" value="F:translation elongation factor activity"/>
    <property type="evidence" value="ECO:0007669"/>
    <property type="project" value="UniProtKB-UniRule"/>
</dbReference>
<dbReference type="AlphaFoldDB" id="A0A9D1H2J9"/>
<comment type="function">
    <text evidence="5 6 7">Associates with the EF-Tu.GDP complex and induces the exchange of GDP to GTP. It remains bound to the aminoacyl-tRNA.EF-Tu.GTP complex up to the GTP hydrolysis stage on the ribosome.</text>
</comment>
<comment type="subcellular location">
    <subcellularLocation>
        <location evidence="6 8">Cytoplasm</location>
    </subcellularLocation>
</comment>